<proteinExistence type="predicted"/>
<dbReference type="Proteomes" id="UP000008817">
    <property type="component" value="Chromosome"/>
</dbReference>
<dbReference type="EMBL" id="CP001074">
    <property type="protein sequence ID" value="ACE90342.1"/>
    <property type="molecule type" value="Genomic_DNA"/>
</dbReference>
<name>B3PU38_RHIE6</name>
<sequence>MPLLATPQPLRKSIPMCVCHEIGEGRFTRWLDARLFLWSASVWRGLGRGLHLACECACHLRRHLVLLRFANLAIASQLTFCHRSISCSDEIPKRVFSFAPRV</sequence>
<dbReference type="KEGG" id="rec:RHECIAT_CH0001362"/>
<accession>B3PU38</accession>
<dbReference type="HOGENOM" id="CLU_2275169_0_0_5"/>
<evidence type="ECO:0000313" key="2">
    <source>
        <dbReference type="Proteomes" id="UP000008817"/>
    </source>
</evidence>
<reference evidence="1 2" key="1">
    <citation type="submission" date="2008-04" db="EMBL/GenBank/DDBJ databases">
        <title>Genome diversity and DNA divergence of Rhizobium etli.</title>
        <authorList>
            <person name="Gonzalez V."/>
            <person name="Acosta J.L."/>
            <person name="Santamaria R.I."/>
            <person name="Bustos P."/>
            <person name="Hernandez-Gonzalez I.L."/>
            <person name="Fernandez J.L."/>
            <person name="Diaz R."/>
            <person name="Flores M."/>
            <person name="Mora J."/>
            <person name="Palacios R."/>
            <person name="Davila G."/>
        </authorList>
    </citation>
    <scope>NUCLEOTIDE SEQUENCE [LARGE SCALE GENOMIC DNA]</scope>
    <source>
        <strain evidence="1 2">CIAT 652</strain>
    </source>
</reference>
<organism evidence="1 2">
    <name type="scientific">Rhizobium etli (strain CIAT 652)</name>
    <dbReference type="NCBI Taxonomy" id="491916"/>
    <lineage>
        <taxon>Bacteria</taxon>
        <taxon>Pseudomonadati</taxon>
        <taxon>Pseudomonadota</taxon>
        <taxon>Alphaproteobacteria</taxon>
        <taxon>Hyphomicrobiales</taxon>
        <taxon>Rhizobiaceae</taxon>
        <taxon>Rhizobium/Agrobacterium group</taxon>
        <taxon>Rhizobium</taxon>
    </lineage>
</organism>
<dbReference type="AlphaFoldDB" id="B3PU38"/>
<evidence type="ECO:0000313" key="1">
    <source>
        <dbReference type="EMBL" id="ACE90342.1"/>
    </source>
</evidence>
<protein>
    <submittedName>
        <fullName evidence="1">Uncharacterized protein</fullName>
    </submittedName>
</protein>
<gene>
    <name evidence="1" type="ordered locus">RHECIAT_CH0001362</name>
</gene>